<dbReference type="NCBIfam" id="TIGR00209">
    <property type="entry name" value="galT_1"/>
    <property type="match status" value="1"/>
</dbReference>
<keyword evidence="9 15" id="KW-0862">Zinc</keyword>
<gene>
    <name evidence="20" type="ORF">ENW50_06215</name>
</gene>
<dbReference type="PANTHER" id="PTHR11943">
    <property type="entry name" value="GALACTOSE-1-PHOSPHATE URIDYLYLTRANSFERASE"/>
    <property type="match status" value="1"/>
</dbReference>
<evidence type="ECO:0000256" key="9">
    <source>
        <dbReference type="ARBA" id="ARBA00022833"/>
    </source>
</evidence>
<dbReference type="UniPathway" id="UPA00214"/>
<feature type="binding site" evidence="14">
    <location>
        <begin position="316"/>
        <end position="317"/>
    </location>
    <ligand>
        <name>UDP-alpha-D-glucose</name>
        <dbReference type="ChEBI" id="CHEBI:58885"/>
        <note>ligand shared between dimeric partners</note>
    </ligand>
</feature>
<keyword evidence="8 15" id="KW-0479">Metal-binding</keyword>
<comment type="similarity">
    <text evidence="3 17">Belongs to the galactose-1-phosphate uridylyltransferase type 1 family.</text>
</comment>
<comment type="catalytic activity">
    <reaction evidence="1 17">
        <text>alpha-D-galactose 1-phosphate + UDP-alpha-D-glucose = alpha-D-glucose 1-phosphate + UDP-alpha-D-galactose</text>
        <dbReference type="Rhea" id="RHEA:13989"/>
        <dbReference type="ChEBI" id="CHEBI:58336"/>
        <dbReference type="ChEBI" id="CHEBI:58601"/>
        <dbReference type="ChEBI" id="CHEBI:58885"/>
        <dbReference type="ChEBI" id="CHEBI:66914"/>
        <dbReference type="EC" id="2.7.7.12"/>
    </reaction>
</comment>
<dbReference type="InterPro" id="IPR001937">
    <property type="entry name" value="GalP_UDPtransf1"/>
</dbReference>
<evidence type="ECO:0000256" key="4">
    <source>
        <dbReference type="ARBA" id="ARBA00012384"/>
    </source>
</evidence>
<feature type="binding site" description="in other chain" evidence="14">
    <location>
        <position position="328"/>
    </location>
    <ligand>
        <name>UDP-alpha-D-glucose</name>
        <dbReference type="ChEBI" id="CHEBI:58885"/>
        <note>ligand shared between dimeric partners</note>
    </ligand>
</feature>
<evidence type="ECO:0000256" key="5">
    <source>
        <dbReference type="ARBA" id="ARBA00016340"/>
    </source>
</evidence>
<feature type="active site" description="Tele-UMP-histidine intermediate" evidence="13">
    <location>
        <position position="171"/>
    </location>
</feature>
<evidence type="ECO:0000259" key="18">
    <source>
        <dbReference type="Pfam" id="PF01087"/>
    </source>
</evidence>
<accession>A0A7V4XSB2</accession>
<evidence type="ECO:0000256" key="2">
    <source>
        <dbReference type="ARBA" id="ARBA00004947"/>
    </source>
</evidence>
<reference evidence="20" key="1">
    <citation type="journal article" date="2020" name="mSystems">
        <title>Genome- and Community-Level Interaction Insights into Carbon Utilization and Element Cycling Functions of Hydrothermarchaeota in Hydrothermal Sediment.</title>
        <authorList>
            <person name="Zhou Z."/>
            <person name="Liu Y."/>
            <person name="Xu W."/>
            <person name="Pan J."/>
            <person name="Luo Z.H."/>
            <person name="Li M."/>
        </authorList>
    </citation>
    <scope>NUCLEOTIDE SEQUENCE [LARGE SCALE GENOMIC DNA]</scope>
    <source>
        <strain evidence="20">SpSt-855</strain>
    </source>
</reference>
<dbReference type="SUPFAM" id="SSF54197">
    <property type="entry name" value="HIT-like"/>
    <property type="match status" value="2"/>
</dbReference>
<dbReference type="Pfam" id="PF02744">
    <property type="entry name" value="GalP_UDP_tr_C"/>
    <property type="match status" value="1"/>
</dbReference>
<feature type="binding site" evidence="15">
    <location>
        <position position="56"/>
    </location>
    <ligand>
        <name>Zn(2+)</name>
        <dbReference type="ChEBI" id="CHEBI:29105"/>
    </ligand>
</feature>
<evidence type="ECO:0000256" key="7">
    <source>
        <dbReference type="ARBA" id="ARBA00022695"/>
    </source>
</evidence>
<feature type="binding site" description="in other chain" evidence="14">
    <location>
        <position position="62"/>
    </location>
    <ligand>
        <name>UDP-alpha-D-glucose</name>
        <dbReference type="ChEBI" id="CHEBI:58885"/>
        <note>ligand shared between dimeric partners</note>
    </ligand>
</feature>
<evidence type="ECO:0000256" key="15">
    <source>
        <dbReference type="PIRSR" id="PIRSR000808-3"/>
    </source>
</evidence>
<evidence type="ECO:0000256" key="12">
    <source>
        <dbReference type="NCBIfam" id="TIGR00209"/>
    </source>
</evidence>
<keyword evidence="6 17" id="KW-0808">Transferase</keyword>
<feature type="binding site" evidence="15">
    <location>
        <position position="118"/>
    </location>
    <ligand>
        <name>Zn(2+)</name>
        <dbReference type="ChEBI" id="CHEBI:29105"/>
    </ligand>
</feature>
<feature type="binding site" evidence="16">
    <location>
        <position position="301"/>
    </location>
    <ligand>
        <name>Fe cation</name>
        <dbReference type="ChEBI" id="CHEBI:24875"/>
    </ligand>
</feature>
<protein>
    <recommendedName>
        <fullName evidence="5 12">Galactose-1-phosphate uridylyltransferase</fullName>
        <ecNumber evidence="4 12">2.7.7.12</ecNumber>
    </recommendedName>
</protein>
<keyword evidence="10 17" id="KW-0299">Galactose metabolism</keyword>
<dbReference type="AlphaFoldDB" id="A0A7V4XSB2"/>
<dbReference type="Gene3D" id="3.30.428.10">
    <property type="entry name" value="HIT-like"/>
    <property type="match status" value="2"/>
</dbReference>
<comment type="cofactor">
    <cofactor evidence="16">
        <name>Fe cation</name>
        <dbReference type="ChEBI" id="CHEBI:24875"/>
    </cofactor>
    <text evidence="16">Binds 1 Fe cation per subunit.</text>
</comment>
<dbReference type="PROSITE" id="PS00117">
    <property type="entry name" value="GAL_P_UDP_TRANSF_I"/>
    <property type="match status" value="1"/>
</dbReference>
<feature type="binding site" description="in other chain" evidence="14">
    <location>
        <begin position="164"/>
        <end position="166"/>
    </location>
    <ligand>
        <name>UDP-alpha-D-glucose</name>
        <dbReference type="ChEBI" id="CHEBI:58885"/>
        <note>ligand shared between dimeric partners</note>
    </ligand>
</feature>
<dbReference type="GO" id="GO:0008270">
    <property type="term" value="F:zinc ion binding"/>
    <property type="evidence" value="ECO:0007669"/>
    <property type="project" value="InterPro"/>
</dbReference>
<dbReference type="InterPro" id="IPR036265">
    <property type="entry name" value="HIT-like_sf"/>
</dbReference>
<feature type="binding site" evidence="16">
    <location>
        <position position="187"/>
    </location>
    <ligand>
        <name>Fe cation</name>
        <dbReference type="ChEBI" id="CHEBI:24875"/>
    </ligand>
</feature>
<keyword evidence="7 17" id="KW-0548">Nucleotidyltransferase</keyword>
<evidence type="ECO:0000259" key="19">
    <source>
        <dbReference type="Pfam" id="PF02744"/>
    </source>
</evidence>
<feature type="binding site" description="in other chain" evidence="14">
    <location>
        <begin position="78"/>
        <end position="79"/>
    </location>
    <ligand>
        <name>UDP-alpha-D-glucose</name>
        <dbReference type="ChEBI" id="CHEBI:58885"/>
        <note>ligand shared between dimeric partners</note>
    </ligand>
</feature>
<evidence type="ECO:0000256" key="17">
    <source>
        <dbReference type="RuleBase" id="RU000506"/>
    </source>
</evidence>
<dbReference type="CDD" id="cd00608">
    <property type="entry name" value="GalT"/>
    <property type="match status" value="1"/>
</dbReference>
<feature type="binding site" evidence="14">
    <location>
        <begin position="321"/>
        <end position="322"/>
    </location>
    <ligand>
        <name>UDP-alpha-D-glucose</name>
        <dbReference type="ChEBI" id="CHEBI:58885"/>
        <note>ligand shared between dimeric partners</note>
    </ligand>
</feature>
<dbReference type="GO" id="GO:0005737">
    <property type="term" value="C:cytoplasm"/>
    <property type="evidence" value="ECO:0007669"/>
    <property type="project" value="TreeGrafter"/>
</dbReference>
<evidence type="ECO:0000256" key="1">
    <source>
        <dbReference type="ARBA" id="ARBA00001107"/>
    </source>
</evidence>
<evidence type="ECO:0000256" key="14">
    <source>
        <dbReference type="PIRSR" id="PIRSR000808-2"/>
    </source>
</evidence>
<evidence type="ECO:0000256" key="6">
    <source>
        <dbReference type="ARBA" id="ARBA00022679"/>
    </source>
</evidence>
<proteinExistence type="inferred from homology"/>
<evidence type="ECO:0000256" key="8">
    <source>
        <dbReference type="ARBA" id="ARBA00022723"/>
    </source>
</evidence>
<evidence type="ECO:0000256" key="13">
    <source>
        <dbReference type="PIRSR" id="PIRSR000808-1"/>
    </source>
</evidence>
<dbReference type="FunFam" id="3.30.428.10:FF:000001">
    <property type="entry name" value="Galactose-1-phosphate uridylyltransferase"/>
    <property type="match status" value="1"/>
</dbReference>
<dbReference type="NCBIfam" id="NF008724">
    <property type="entry name" value="PRK11720.1"/>
    <property type="match status" value="1"/>
</dbReference>
<evidence type="ECO:0000256" key="10">
    <source>
        <dbReference type="ARBA" id="ARBA00023144"/>
    </source>
</evidence>
<sequence length="351" mass="39913">MSNVSALFRSPHRRYNPLRRQWVLVSPHRTQRPWQGEVNQATGFSDVTYDAACYLCPGNERAGGHKTPAYESVFVFDNDYAALLPEAPAGAESTSSSPLLRAEPETGRCRVLCFHPHHNLTMARMQPGQIARVVEEWQAQYRELGADPQIGYVEIFENRGAMMGASNPHPHGQIWATRHVPDEPALEGESLRAYRAEHGGCLLCDYLAEEMRQQTRVICENEGFAVVVPWWAVWPFETLVLSKRHLHSMNDFSAADRAALADILRQITIRYDNLFETSFPYTMGFHQAPVTPGGHEEWHFHAHYYPPLLRSATVRKFMVGFEMLGMPQRDITPESAAERLRAVPATHFMDR</sequence>
<feature type="binding site" description="in other chain" evidence="14">
    <location>
        <position position="158"/>
    </location>
    <ligand>
        <name>UDP-alpha-D-glucose</name>
        <dbReference type="ChEBI" id="CHEBI:58885"/>
        <note>ligand shared between dimeric partners</note>
    </ligand>
</feature>
<name>A0A7V4XSB2_9BACT</name>
<feature type="binding site" evidence="15">
    <location>
        <position position="169"/>
    </location>
    <ligand>
        <name>Zn(2+)</name>
        <dbReference type="ChEBI" id="CHEBI:29105"/>
    </ligand>
</feature>
<dbReference type="EC" id="2.7.7.12" evidence="4 12"/>
<evidence type="ECO:0000313" key="20">
    <source>
        <dbReference type="EMBL" id="HGY94264.1"/>
    </source>
</evidence>
<keyword evidence="16" id="KW-0408">Iron</keyword>
<dbReference type="GO" id="GO:0008108">
    <property type="term" value="F:UDP-glucose:hexose-1-phosphate uridylyltransferase activity"/>
    <property type="evidence" value="ECO:0007669"/>
    <property type="project" value="UniProtKB-UniRule"/>
</dbReference>
<comment type="cofactor">
    <cofactor evidence="15">
        <name>Zn(2+)</name>
        <dbReference type="ChEBI" id="CHEBI:29105"/>
    </cofactor>
    <text evidence="15">Binds 1 zinc ion per subunit.</text>
</comment>
<feature type="binding site" evidence="16">
    <location>
        <position position="303"/>
    </location>
    <ligand>
        <name>Fe cation</name>
        <dbReference type="ChEBI" id="CHEBI:24875"/>
    </ligand>
</feature>
<dbReference type="GO" id="GO:0033499">
    <property type="term" value="P:galactose catabolic process via UDP-galactose, Leloir pathway"/>
    <property type="evidence" value="ECO:0007669"/>
    <property type="project" value="TreeGrafter"/>
</dbReference>
<comment type="caution">
    <text evidence="20">The sequence shown here is derived from an EMBL/GenBank/DDBJ whole genome shotgun (WGS) entry which is preliminary data.</text>
</comment>
<evidence type="ECO:0000256" key="3">
    <source>
        <dbReference type="ARBA" id="ARBA00010951"/>
    </source>
</evidence>
<dbReference type="InterPro" id="IPR005850">
    <property type="entry name" value="GalP_Utransf_C"/>
</dbReference>
<organism evidence="20">
    <name type="scientific">Acidobacterium capsulatum</name>
    <dbReference type="NCBI Taxonomy" id="33075"/>
    <lineage>
        <taxon>Bacteria</taxon>
        <taxon>Pseudomonadati</taxon>
        <taxon>Acidobacteriota</taxon>
        <taxon>Terriglobia</taxon>
        <taxon>Terriglobales</taxon>
        <taxon>Acidobacteriaceae</taxon>
        <taxon>Acidobacterium</taxon>
    </lineage>
</organism>
<dbReference type="InterPro" id="IPR019779">
    <property type="entry name" value="GalP_UDPtransf1_His-AS"/>
</dbReference>
<dbReference type="Pfam" id="PF01087">
    <property type="entry name" value="GalP_UDP_transf"/>
    <property type="match status" value="1"/>
</dbReference>
<dbReference type="PIRSF" id="PIRSF000808">
    <property type="entry name" value="GalT"/>
    <property type="match status" value="1"/>
</dbReference>
<dbReference type="PANTHER" id="PTHR11943:SF1">
    <property type="entry name" value="GALACTOSE-1-PHOSPHATE URIDYLYLTRANSFERASE"/>
    <property type="match status" value="1"/>
</dbReference>
<evidence type="ECO:0000256" key="11">
    <source>
        <dbReference type="ARBA" id="ARBA00023277"/>
    </source>
</evidence>
<feature type="binding site" evidence="15">
    <location>
        <position position="53"/>
    </location>
    <ligand>
        <name>Zn(2+)</name>
        <dbReference type="ChEBI" id="CHEBI:29105"/>
    </ligand>
</feature>
<feature type="binding site" evidence="14">
    <location>
        <begin position="29"/>
        <end position="32"/>
    </location>
    <ligand>
        <name>UDP-alpha-D-glucose</name>
        <dbReference type="ChEBI" id="CHEBI:58885"/>
        <note>ligand shared between dimeric partners</note>
    </ligand>
</feature>
<dbReference type="InterPro" id="IPR005849">
    <property type="entry name" value="GalP_Utransf_N"/>
</dbReference>
<feature type="binding site" description="in other chain" evidence="14">
    <location>
        <position position="173"/>
    </location>
    <ligand>
        <name>UDP-alpha-D-glucose</name>
        <dbReference type="ChEBI" id="CHEBI:58885"/>
        <note>ligand shared between dimeric partners</note>
    </ligand>
</feature>
<feature type="domain" description="Galactose-1-phosphate uridyl transferase N-terminal" evidence="18">
    <location>
        <begin position="10"/>
        <end position="181"/>
    </location>
</feature>
<dbReference type="EMBL" id="DTKL01000035">
    <property type="protein sequence ID" value="HGY94264.1"/>
    <property type="molecule type" value="Genomic_DNA"/>
</dbReference>
<feature type="binding site" evidence="16">
    <location>
        <position position="286"/>
    </location>
    <ligand>
        <name>Fe cation</name>
        <dbReference type="ChEBI" id="CHEBI:24875"/>
    </ligand>
</feature>
<comment type="pathway">
    <text evidence="2 17">Carbohydrate metabolism; galactose metabolism.</text>
</comment>
<evidence type="ECO:0000256" key="16">
    <source>
        <dbReference type="PIRSR" id="PIRSR000808-4"/>
    </source>
</evidence>
<keyword evidence="11 17" id="KW-0119">Carbohydrate metabolism</keyword>
<feature type="domain" description="Galactose-1-phosphate uridyl transferase C-terminal" evidence="19">
    <location>
        <begin position="189"/>
        <end position="349"/>
    </location>
</feature>